<reference evidence="2" key="1">
    <citation type="journal article" date="2023" name="Hortic. Res.">
        <title>A chromosome-level phased genome enabling allele-level studies in sweet orange: a case study on citrus Huanglongbing tolerance.</title>
        <authorList>
            <person name="Wu B."/>
            <person name="Yu Q."/>
            <person name="Deng Z."/>
            <person name="Duan Y."/>
            <person name="Luo F."/>
            <person name="Gmitter F. Jr."/>
        </authorList>
    </citation>
    <scope>NUCLEOTIDE SEQUENCE [LARGE SCALE GENOMIC DNA]</scope>
    <source>
        <strain evidence="2">cv. Valencia</strain>
    </source>
</reference>
<comment type="caution">
    <text evidence="1">The sequence shown here is derived from an EMBL/GenBank/DDBJ whole genome shotgun (WGS) entry which is preliminary data.</text>
</comment>
<organism evidence="1 2">
    <name type="scientific">Citrus sinensis</name>
    <name type="common">Sweet orange</name>
    <name type="synonym">Citrus aurantium var. sinensis</name>
    <dbReference type="NCBI Taxonomy" id="2711"/>
    <lineage>
        <taxon>Eukaryota</taxon>
        <taxon>Viridiplantae</taxon>
        <taxon>Streptophyta</taxon>
        <taxon>Embryophyta</taxon>
        <taxon>Tracheophyta</taxon>
        <taxon>Spermatophyta</taxon>
        <taxon>Magnoliopsida</taxon>
        <taxon>eudicotyledons</taxon>
        <taxon>Gunneridae</taxon>
        <taxon>Pentapetalae</taxon>
        <taxon>rosids</taxon>
        <taxon>malvids</taxon>
        <taxon>Sapindales</taxon>
        <taxon>Rutaceae</taxon>
        <taxon>Aurantioideae</taxon>
        <taxon>Citrus</taxon>
    </lineage>
</organism>
<dbReference type="Proteomes" id="UP000829398">
    <property type="component" value="Chromosome 3"/>
</dbReference>
<proteinExistence type="predicted"/>
<name>A0ACB8MP40_CITSI</name>
<evidence type="ECO:0000313" key="1">
    <source>
        <dbReference type="EMBL" id="KAH9787419.1"/>
    </source>
</evidence>
<dbReference type="EMBL" id="CM039172">
    <property type="protein sequence ID" value="KAH9787419.1"/>
    <property type="molecule type" value="Genomic_DNA"/>
</dbReference>
<protein>
    <submittedName>
        <fullName evidence="1">Uncharacterized protein</fullName>
    </submittedName>
</protein>
<gene>
    <name evidence="1" type="ORF">KPL71_010587</name>
</gene>
<keyword evidence="2" id="KW-1185">Reference proteome</keyword>
<sequence length="336" mass="37186">MWPDSEAMDEGQSSTLKLPLFSITARASMQSPERPGMLTPPLRTSASVPFRWEEEPGKPKPCTTVITLPDTSKTDFSHKCLELPPRLLIMDAANANANNITKLSSPTTVLEGPYVARSSRFQTPSFRMSSECYGSFRGSTLSPEHKNKKDSDEFGVVVLSNSKIVKKEKGVFGSWRENGLKSNKREVGGGSYVFPSSVDRFCETECSRAEEGSSSNCTSDKITRIRRSGSFTNVSVATARPRFWVRPACRTFIVFQHFDLLYHSILIFFSSPAFGYFLHVCGNGHPPICGKSYKLCVLGVKVSVVLTMQATIYGGLKQVVVLPWRSRKAKKDGLLS</sequence>
<evidence type="ECO:0000313" key="2">
    <source>
        <dbReference type="Proteomes" id="UP000829398"/>
    </source>
</evidence>
<accession>A0ACB8MP40</accession>